<organism evidence="1 2">
    <name type="scientific">Caerostris extrusa</name>
    <name type="common">Bark spider</name>
    <name type="synonym">Caerostris bankana</name>
    <dbReference type="NCBI Taxonomy" id="172846"/>
    <lineage>
        <taxon>Eukaryota</taxon>
        <taxon>Metazoa</taxon>
        <taxon>Ecdysozoa</taxon>
        <taxon>Arthropoda</taxon>
        <taxon>Chelicerata</taxon>
        <taxon>Arachnida</taxon>
        <taxon>Araneae</taxon>
        <taxon>Araneomorphae</taxon>
        <taxon>Entelegynae</taxon>
        <taxon>Araneoidea</taxon>
        <taxon>Araneidae</taxon>
        <taxon>Caerostris</taxon>
    </lineage>
</organism>
<sequence>MLQYHWLFVSGPFQQCFVEVIFALIALTPDGIESLFQPKCPERKQKFDSALVRRAWPREEVATWPWHTLRREPAEVLVHTLLKHPFLAVEMEG</sequence>
<reference evidence="1 2" key="1">
    <citation type="submission" date="2021-06" db="EMBL/GenBank/DDBJ databases">
        <title>Caerostris extrusa draft genome.</title>
        <authorList>
            <person name="Kono N."/>
            <person name="Arakawa K."/>
        </authorList>
    </citation>
    <scope>NUCLEOTIDE SEQUENCE [LARGE SCALE GENOMIC DNA]</scope>
</reference>
<name>A0AAV4MFA2_CAEEX</name>
<evidence type="ECO:0000313" key="1">
    <source>
        <dbReference type="EMBL" id="GIX70520.1"/>
    </source>
</evidence>
<protein>
    <submittedName>
        <fullName evidence="1">Uncharacterized protein</fullName>
    </submittedName>
</protein>
<accession>A0AAV4MFA2</accession>
<dbReference type="Proteomes" id="UP001054945">
    <property type="component" value="Unassembled WGS sequence"/>
</dbReference>
<proteinExistence type="predicted"/>
<keyword evidence="2" id="KW-1185">Reference proteome</keyword>
<evidence type="ECO:0000313" key="2">
    <source>
        <dbReference type="Proteomes" id="UP001054945"/>
    </source>
</evidence>
<dbReference type="AlphaFoldDB" id="A0AAV4MFA2"/>
<gene>
    <name evidence="1" type="ORF">CEXT_538441</name>
</gene>
<comment type="caution">
    <text evidence="1">The sequence shown here is derived from an EMBL/GenBank/DDBJ whole genome shotgun (WGS) entry which is preliminary data.</text>
</comment>
<dbReference type="EMBL" id="BPLR01019683">
    <property type="protein sequence ID" value="GIX70520.1"/>
    <property type="molecule type" value="Genomic_DNA"/>
</dbReference>